<dbReference type="InterPro" id="IPR001810">
    <property type="entry name" value="F-box_dom"/>
</dbReference>
<evidence type="ECO:0000259" key="2">
    <source>
        <dbReference type="PROSITE" id="PS50181"/>
    </source>
</evidence>
<feature type="region of interest" description="Disordered" evidence="1">
    <location>
        <begin position="1"/>
        <end position="59"/>
    </location>
</feature>
<dbReference type="PROSITE" id="PS50181">
    <property type="entry name" value="FBOX"/>
    <property type="match status" value="1"/>
</dbReference>
<accession>A0ABR1IVF4</accession>
<protein>
    <recommendedName>
        <fullName evidence="2">F-box domain-containing protein</fullName>
    </recommendedName>
</protein>
<dbReference type="Proteomes" id="UP001498398">
    <property type="component" value="Unassembled WGS sequence"/>
</dbReference>
<dbReference type="EMBL" id="JBANRG010000065">
    <property type="protein sequence ID" value="KAK7440967.1"/>
    <property type="molecule type" value="Genomic_DNA"/>
</dbReference>
<comment type="caution">
    <text evidence="3">The sequence shown here is derived from an EMBL/GenBank/DDBJ whole genome shotgun (WGS) entry which is preliminary data.</text>
</comment>
<organism evidence="3 4">
    <name type="scientific">Marasmiellus scandens</name>
    <dbReference type="NCBI Taxonomy" id="2682957"/>
    <lineage>
        <taxon>Eukaryota</taxon>
        <taxon>Fungi</taxon>
        <taxon>Dikarya</taxon>
        <taxon>Basidiomycota</taxon>
        <taxon>Agaricomycotina</taxon>
        <taxon>Agaricomycetes</taxon>
        <taxon>Agaricomycetidae</taxon>
        <taxon>Agaricales</taxon>
        <taxon>Marasmiineae</taxon>
        <taxon>Omphalotaceae</taxon>
        <taxon>Marasmiellus</taxon>
    </lineage>
</organism>
<evidence type="ECO:0000313" key="3">
    <source>
        <dbReference type="EMBL" id="KAK7440967.1"/>
    </source>
</evidence>
<feature type="region of interest" description="Disordered" evidence="1">
    <location>
        <begin position="621"/>
        <end position="646"/>
    </location>
</feature>
<name>A0ABR1IVF4_9AGAR</name>
<sequence>MTRRSARLQDKSKAAPPPKAGKKRKATTTVMESKQSRKRAKKSSGADDNTSSTENVENAPKKIPLLHRLMTEVPEDIAIEVFAYLEPSDILTLTRCSPELYSKLHSAASLHIWRNARRNVEGLPPPPPDMNEIQYAILAFDAACHACGRTNCQNVFWDCRFRSCKKCRDEMIISEDELKYRYGTASQAMLIGLEKFSSFSNFFPNTKYSVSGYLNATWMTGSFEGFSALDFDQIFFEYQAAVAGDESRFKEWVKAKKRERQRRLKHVRLCEEWHQQYVDRLAEEKEEIRMQRREDIENRLIALGFESEVEHASDPYSDFSAHRLVRQAVKLTDQEWEKIAPTFIGMMEAERERRGRELYQEHLRKRYLTLKQTYQKYFKTHNLAEIGYPPLGDVIQSKVLDSIIWKSPLEDPLSEDDFLSAFAEKIPGFAEKWRKQKEGELRRLIKERAPDVSIENMELASVVFVCRMQSCRGKLLWYPAVLSHECLCSRPYEPRKPPLYFDPYKEFSISPWDKSSTTTFPSLLLYSTSASKIIQGLVEACGSSPDTTTLRQLDDLNPIVDCKTCKWASQDMTWTQALKHADASHRGTDCIVTSSSVSSSRSNKDNTFELRVRSFAASGKDKDLTNTLQEGQSKPGVGKSENMDLD</sequence>
<keyword evidence="4" id="KW-1185">Reference proteome</keyword>
<proteinExistence type="predicted"/>
<reference evidence="3 4" key="1">
    <citation type="submission" date="2024-01" db="EMBL/GenBank/DDBJ databases">
        <title>A draft genome for the cacao thread blight pathogen Marasmiellus scandens.</title>
        <authorList>
            <person name="Baruah I.K."/>
            <person name="Leung J."/>
            <person name="Bukari Y."/>
            <person name="Amoako-Attah I."/>
            <person name="Meinhardt L.W."/>
            <person name="Bailey B.A."/>
            <person name="Cohen S.P."/>
        </authorList>
    </citation>
    <scope>NUCLEOTIDE SEQUENCE [LARGE SCALE GENOMIC DNA]</scope>
    <source>
        <strain evidence="3 4">GH-19</strain>
    </source>
</reference>
<evidence type="ECO:0000313" key="4">
    <source>
        <dbReference type="Proteomes" id="UP001498398"/>
    </source>
</evidence>
<evidence type="ECO:0000256" key="1">
    <source>
        <dbReference type="SAM" id="MobiDB-lite"/>
    </source>
</evidence>
<gene>
    <name evidence="3" type="ORF">VKT23_016744</name>
</gene>
<feature type="compositionally biased region" description="Polar residues" evidence="1">
    <location>
        <begin position="46"/>
        <end position="56"/>
    </location>
</feature>
<feature type="domain" description="F-box" evidence="2">
    <location>
        <begin position="67"/>
        <end position="116"/>
    </location>
</feature>